<evidence type="ECO:0000256" key="3">
    <source>
        <dbReference type="ARBA" id="ARBA00013194"/>
    </source>
</evidence>
<evidence type="ECO:0000313" key="16">
    <source>
        <dbReference type="EMBL" id="GAK31269.1"/>
    </source>
</evidence>
<dbReference type="GO" id="GO:0051083">
    <property type="term" value="P:'de novo' cotranslational protein folding"/>
    <property type="evidence" value="ECO:0007669"/>
    <property type="project" value="TreeGrafter"/>
</dbReference>
<dbReference type="SUPFAM" id="SSF109998">
    <property type="entry name" value="Triger factor/SurA peptide-binding domain-like"/>
    <property type="match status" value="1"/>
</dbReference>
<dbReference type="NCBIfam" id="TIGR00115">
    <property type="entry name" value="tig"/>
    <property type="match status" value="1"/>
</dbReference>
<comment type="similarity">
    <text evidence="2 12 14">Belongs to the FKBP-type PPIase family. Tig subfamily.</text>
</comment>
<dbReference type="Pfam" id="PF00254">
    <property type="entry name" value="FKBP_C"/>
    <property type="match status" value="1"/>
</dbReference>
<dbReference type="eggNOG" id="COG0544">
    <property type="taxonomic scope" value="Bacteria"/>
</dbReference>
<dbReference type="PIRSF" id="PIRSF003095">
    <property type="entry name" value="Trigger_factor"/>
    <property type="match status" value="1"/>
</dbReference>
<dbReference type="GO" id="GO:0005737">
    <property type="term" value="C:cytoplasm"/>
    <property type="evidence" value="ECO:0007669"/>
    <property type="project" value="UniProtKB-SubCell"/>
</dbReference>
<evidence type="ECO:0000256" key="12">
    <source>
        <dbReference type="HAMAP-Rule" id="MF_00303"/>
    </source>
</evidence>
<evidence type="ECO:0000256" key="10">
    <source>
        <dbReference type="ARBA" id="ARBA00024849"/>
    </source>
</evidence>
<keyword evidence="6 12" id="KW-0697">Rotamase</keyword>
<dbReference type="STRING" id="1329250.WOSG25_081020"/>
<keyword evidence="5 12" id="KW-0132">Cell division</keyword>
<sequence>MATNAVFTKGEGNKGTLAFEVSVEAAQKGIDEAFNEAKKNIAVPGFRKGKMPKQVFMQMYGEEALYNDALNHVLPEVYAEAVAEAGITAVGQPQIGVVSMNKGETWKLTAEVELAPEIKLGDYKGLKVPAADVAVSDAEVDEEIERLRQGQAELVLAEDTAASNGDTVVIDFVGSVDGVEFDGGKGDNFSLELGSGQFIPGFEEQLVGHKADEEVEVNVTFPADYQAEDLAGKDAKFVTTIHEVKVKEVPALDDEFAKDVDEEVSSLDELKAKVKDRLTETKVNEAQDKKEEAAISAAVANAEVEGGDLPAAMIDEDVHRQMNQFFASMQNQGVSPEMYFQITGSSEADLHKQYEDGAADRVKTNLVLEAIVKAENIVASEADVAAEVADLAAQYSMDEDAVRAALTEDMLAHDIQIKQAVDLIVNSAVEEA</sequence>
<dbReference type="Proteomes" id="UP000030643">
    <property type="component" value="Unassembled WGS sequence"/>
</dbReference>
<dbReference type="PANTHER" id="PTHR30560">
    <property type="entry name" value="TRIGGER FACTOR CHAPERONE AND PEPTIDYL-PROLYL CIS/TRANS ISOMERASE"/>
    <property type="match status" value="1"/>
</dbReference>
<dbReference type="InterPro" id="IPR008880">
    <property type="entry name" value="Trigger_fac_C"/>
</dbReference>
<dbReference type="RefSeq" id="WP_027699273.1">
    <property type="nucleotide sequence ID" value="NZ_DF820491.1"/>
</dbReference>
<reference evidence="17" key="1">
    <citation type="journal article" date="2014" name="Genome Announc.">
        <title>Draft genome sequence of Weissella oryzae SG25T, isolated from fermented rice grains.</title>
        <authorList>
            <person name="Tanizawa Y."/>
            <person name="Fujisawa T."/>
            <person name="Mochizuki T."/>
            <person name="Kaminuma E."/>
            <person name="Suzuki Y."/>
            <person name="Nakamura Y."/>
            <person name="Tohno M."/>
        </authorList>
    </citation>
    <scope>NUCLEOTIDE SEQUENCE [LARGE SCALE GENOMIC DNA]</scope>
    <source>
        <strain evidence="17">DSM 25784 / JCM 18191 / LMG 30913 / SG25</strain>
    </source>
</reference>
<gene>
    <name evidence="12" type="primary">tig</name>
    <name evidence="16" type="ORF">WOSG25_081020</name>
</gene>
<keyword evidence="9 12" id="KW-0131">Cell cycle</keyword>
<dbReference type="Pfam" id="PF05698">
    <property type="entry name" value="Trigger_C"/>
    <property type="match status" value="1"/>
</dbReference>
<dbReference type="GO" id="GO:0044183">
    <property type="term" value="F:protein folding chaperone"/>
    <property type="evidence" value="ECO:0007669"/>
    <property type="project" value="TreeGrafter"/>
</dbReference>
<dbReference type="Gene3D" id="3.30.70.1050">
    <property type="entry name" value="Trigger factor ribosome-binding domain"/>
    <property type="match status" value="1"/>
</dbReference>
<dbReference type="Gene3D" id="1.10.3120.10">
    <property type="entry name" value="Trigger factor, C-terminal domain"/>
    <property type="match status" value="1"/>
</dbReference>
<dbReference type="InterPro" id="IPR027304">
    <property type="entry name" value="Trigger_fact/SurA_dom_sf"/>
</dbReference>
<dbReference type="PROSITE" id="PS50059">
    <property type="entry name" value="FKBP_PPIASE"/>
    <property type="match status" value="1"/>
</dbReference>
<dbReference type="GO" id="GO:0043335">
    <property type="term" value="P:protein unfolding"/>
    <property type="evidence" value="ECO:0007669"/>
    <property type="project" value="TreeGrafter"/>
</dbReference>
<evidence type="ECO:0000256" key="4">
    <source>
        <dbReference type="ARBA" id="ARBA00016902"/>
    </source>
</evidence>
<dbReference type="HAMAP" id="MF_00303">
    <property type="entry name" value="Trigger_factor_Tig"/>
    <property type="match status" value="1"/>
</dbReference>
<keyword evidence="7 12" id="KW-0143">Chaperone</keyword>
<evidence type="ECO:0000256" key="6">
    <source>
        <dbReference type="ARBA" id="ARBA00023110"/>
    </source>
</evidence>
<name>A0A069CV03_WEIOS</name>
<proteinExistence type="inferred from homology"/>
<comment type="catalytic activity">
    <reaction evidence="1 12 13">
        <text>[protein]-peptidylproline (omega=180) = [protein]-peptidylproline (omega=0)</text>
        <dbReference type="Rhea" id="RHEA:16237"/>
        <dbReference type="Rhea" id="RHEA-COMP:10747"/>
        <dbReference type="Rhea" id="RHEA-COMP:10748"/>
        <dbReference type="ChEBI" id="CHEBI:83833"/>
        <dbReference type="ChEBI" id="CHEBI:83834"/>
        <dbReference type="EC" id="5.2.1.8"/>
    </reaction>
</comment>
<dbReference type="InterPro" id="IPR001179">
    <property type="entry name" value="PPIase_FKBP_dom"/>
</dbReference>
<dbReference type="GO" id="GO:0003755">
    <property type="term" value="F:peptidyl-prolyl cis-trans isomerase activity"/>
    <property type="evidence" value="ECO:0007669"/>
    <property type="project" value="UniProtKB-UniRule"/>
</dbReference>
<dbReference type="PANTHER" id="PTHR30560:SF3">
    <property type="entry name" value="TRIGGER FACTOR-LIKE PROTEIN TIG, CHLOROPLASTIC"/>
    <property type="match status" value="1"/>
</dbReference>
<accession>A0A069CV03</accession>
<evidence type="ECO:0000256" key="7">
    <source>
        <dbReference type="ARBA" id="ARBA00023186"/>
    </source>
</evidence>
<dbReference type="InterPro" id="IPR005215">
    <property type="entry name" value="Trig_fac"/>
</dbReference>
<dbReference type="InterPro" id="IPR046357">
    <property type="entry name" value="PPIase_dom_sf"/>
</dbReference>
<evidence type="ECO:0000256" key="9">
    <source>
        <dbReference type="ARBA" id="ARBA00023306"/>
    </source>
</evidence>
<dbReference type="OrthoDB" id="9767721at2"/>
<evidence type="ECO:0000256" key="11">
    <source>
        <dbReference type="ARBA" id="ARBA00029986"/>
    </source>
</evidence>
<dbReference type="SUPFAM" id="SSF54534">
    <property type="entry name" value="FKBP-like"/>
    <property type="match status" value="1"/>
</dbReference>
<evidence type="ECO:0000256" key="5">
    <source>
        <dbReference type="ARBA" id="ARBA00022618"/>
    </source>
</evidence>
<keyword evidence="8 12" id="KW-0413">Isomerase</keyword>
<dbReference type="FunFam" id="3.10.50.40:FF:000001">
    <property type="entry name" value="Trigger factor"/>
    <property type="match status" value="1"/>
</dbReference>
<evidence type="ECO:0000259" key="15">
    <source>
        <dbReference type="PROSITE" id="PS50059"/>
    </source>
</evidence>
<protein>
    <recommendedName>
        <fullName evidence="4 12">Trigger factor</fullName>
        <shortName evidence="12">TF</shortName>
        <ecNumber evidence="3 12">5.2.1.8</ecNumber>
    </recommendedName>
    <alternativeName>
        <fullName evidence="11 12">PPIase</fullName>
    </alternativeName>
</protein>
<dbReference type="Pfam" id="PF05697">
    <property type="entry name" value="Trigger_N"/>
    <property type="match status" value="1"/>
</dbReference>
<keyword evidence="17" id="KW-1185">Reference proteome</keyword>
<comment type="domain">
    <text evidence="12">Consists of 3 domains; the N-terminus binds the ribosome, the middle domain has PPIase activity, while the C-terminus has intrinsic chaperone activity on its own.</text>
</comment>
<dbReference type="AlphaFoldDB" id="A0A069CV03"/>
<dbReference type="Gene3D" id="3.10.50.40">
    <property type="match status" value="1"/>
</dbReference>
<dbReference type="InterPro" id="IPR008881">
    <property type="entry name" value="Trigger_fac_ribosome-bd_bac"/>
</dbReference>
<dbReference type="GO" id="GO:0015031">
    <property type="term" value="P:protein transport"/>
    <property type="evidence" value="ECO:0007669"/>
    <property type="project" value="UniProtKB-UniRule"/>
</dbReference>
<feature type="domain" description="PPIase FKBP-type" evidence="15">
    <location>
        <begin position="165"/>
        <end position="250"/>
    </location>
</feature>
<dbReference type="GO" id="GO:0043022">
    <property type="term" value="F:ribosome binding"/>
    <property type="evidence" value="ECO:0007669"/>
    <property type="project" value="TreeGrafter"/>
</dbReference>
<keyword evidence="12" id="KW-0963">Cytoplasm</keyword>
<organism evidence="16 17">
    <name type="scientific">Weissella oryzae (strain DSM 25784 / JCM 18191 / LMG 30913 / SG25)</name>
    <dbReference type="NCBI Taxonomy" id="1329250"/>
    <lineage>
        <taxon>Bacteria</taxon>
        <taxon>Bacillati</taxon>
        <taxon>Bacillota</taxon>
        <taxon>Bacilli</taxon>
        <taxon>Lactobacillales</taxon>
        <taxon>Lactobacillaceae</taxon>
        <taxon>Weissella</taxon>
    </lineage>
</organism>
<evidence type="ECO:0000256" key="2">
    <source>
        <dbReference type="ARBA" id="ARBA00005464"/>
    </source>
</evidence>
<evidence type="ECO:0000313" key="17">
    <source>
        <dbReference type="Proteomes" id="UP000030643"/>
    </source>
</evidence>
<dbReference type="SUPFAM" id="SSF102735">
    <property type="entry name" value="Trigger factor ribosome-binding domain"/>
    <property type="match status" value="1"/>
</dbReference>
<evidence type="ECO:0000256" key="1">
    <source>
        <dbReference type="ARBA" id="ARBA00000971"/>
    </source>
</evidence>
<evidence type="ECO:0000256" key="14">
    <source>
        <dbReference type="RuleBase" id="RU003914"/>
    </source>
</evidence>
<dbReference type="GO" id="GO:0051301">
    <property type="term" value="P:cell division"/>
    <property type="evidence" value="ECO:0007669"/>
    <property type="project" value="UniProtKB-KW"/>
</dbReference>
<evidence type="ECO:0000256" key="13">
    <source>
        <dbReference type="PROSITE-ProRule" id="PRU00277"/>
    </source>
</evidence>
<comment type="subcellular location">
    <subcellularLocation>
        <location evidence="12">Cytoplasm</location>
    </subcellularLocation>
    <text evidence="12">About half TF is bound to the ribosome near the polypeptide exit tunnel while the other half is free in the cytoplasm.</text>
</comment>
<dbReference type="EMBL" id="DF820491">
    <property type="protein sequence ID" value="GAK31269.1"/>
    <property type="molecule type" value="Genomic_DNA"/>
</dbReference>
<dbReference type="InterPro" id="IPR037041">
    <property type="entry name" value="Trigger_fac_C_sf"/>
</dbReference>
<dbReference type="EC" id="5.2.1.8" evidence="3 12"/>
<comment type="function">
    <text evidence="10 12">Involved in protein export. Acts as a chaperone by maintaining the newly synthesized protein in an open conformation. Functions as a peptidyl-prolyl cis-trans isomerase.</text>
</comment>
<evidence type="ECO:0000256" key="8">
    <source>
        <dbReference type="ARBA" id="ARBA00023235"/>
    </source>
</evidence>
<dbReference type="InterPro" id="IPR036611">
    <property type="entry name" value="Trigger_fac_ribosome-bd_sf"/>
</dbReference>